<accession>X0TA88</accession>
<protein>
    <recommendedName>
        <fullName evidence="2">N-sulphoglucosamine sulphohydrolase C-terminal domain-containing protein</fullName>
    </recommendedName>
</protein>
<sequence length="77" mass="8937">FGGTKEPIELYDMNKDIGEKNNIAAAHPKVIKRISEIMKETRQGSEFTKYWPLPEHRRNDIKLDNKIYNTLGKGEGY</sequence>
<dbReference type="SUPFAM" id="SSF53649">
    <property type="entry name" value="Alkaline phosphatase-like"/>
    <property type="match status" value="1"/>
</dbReference>
<proteinExistence type="predicted"/>
<comment type="caution">
    <text evidence="1">The sequence shown here is derived from an EMBL/GenBank/DDBJ whole genome shotgun (WGS) entry which is preliminary data.</text>
</comment>
<reference evidence="1" key="1">
    <citation type="journal article" date="2014" name="Front. Microbiol.">
        <title>High frequency of phylogenetically diverse reductive dehalogenase-homologous genes in deep subseafloor sedimentary metagenomes.</title>
        <authorList>
            <person name="Kawai M."/>
            <person name="Futagami T."/>
            <person name="Toyoda A."/>
            <person name="Takaki Y."/>
            <person name="Nishi S."/>
            <person name="Hori S."/>
            <person name="Arai W."/>
            <person name="Tsubouchi T."/>
            <person name="Morono Y."/>
            <person name="Uchiyama I."/>
            <person name="Ito T."/>
            <person name="Fujiyama A."/>
            <person name="Inagaki F."/>
            <person name="Takami H."/>
        </authorList>
    </citation>
    <scope>NUCLEOTIDE SEQUENCE</scope>
    <source>
        <strain evidence="1">Expedition CK06-06</strain>
    </source>
</reference>
<organism evidence="1">
    <name type="scientific">marine sediment metagenome</name>
    <dbReference type="NCBI Taxonomy" id="412755"/>
    <lineage>
        <taxon>unclassified sequences</taxon>
        <taxon>metagenomes</taxon>
        <taxon>ecological metagenomes</taxon>
    </lineage>
</organism>
<dbReference type="EMBL" id="BARS01011455">
    <property type="protein sequence ID" value="GAF90124.1"/>
    <property type="molecule type" value="Genomic_DNA"/>
</dbReference>
<evidence type="ECO:0008006" key="2">
    <source>
        <dbReference type="Google" id="ProtNLM"/>
    </source>
</evidence>
<feature type="non-terminal residue" evidence="1">
    <location>
        <position position="1"/>
    </location>
</feature>
<dbReference type="AlphaFoldDB" id="X0TA88"/>
<evidence type="ECO:0000313" key="1">
    <source>
        <dbReference type="EMBL" id="GAF90124.1"/>
    </source>
</evidence>
<name>X0TA88_9ZZZZ</name>
<dbReference type="InterPro" id="IPR017850">
    <property type="entry name" value="Alkaline_phosphatase_core_sf"/>
</dbReference>
<gene>
    <name evidence="1" type="ORF">S01H1_20833</name>
</gene>
<dbReference type="Gene3D" id="3.30.1120.10">
    <property type="match status" value="1"/>
</dbReference>